<dbReference type="Proteomes" id="UP000826300">
    <property type="component" value="Chromosome"/>
</dbReference>
<keyword evidence="3" id="KW-0732">Signal</keyword>
<dbReference type="PANTHER" id="PTHR43343">
    <property type="entry name" value="PEPTIDASE S12"/>
    <property type="match status" value="1"/>
</dbReference>
<evidence type="ECO:0000256" key="2">
    <source>
        <dbReference type="ARBA" id="ARBA00022801"/>
    </source>
</evidence>
<dbReference type="Gene3D" id="2.40.10.120">
    <property type="match status" value="1"/>
</dbReference>
<feature type="signal peptide" evidence="3">
    <location>
        <begin position="1"/>
        <end position="21"/>
    </location>
</feature>
<keyword evidence="2" id="KW-0378">Hydrolase</keyword>
<dbReference type="SUPFAM" id="SSF50494">
    <property type="entry name" value="Trypsin-like serine proteases"/>
    <property type="match status" value="1"/>
</dbReference>
<evidence type="ECO:0000313" key="4">
    <source>
        <dbReference type="EMBL" id="QYZ70542.1"/>
    </source>
</evidence>
<dbReference type="GO" id="GO:0006508">
    <property type="term" value="P:proteolysis"/>
    <property type="evidence" value="ECO:0007669"/>
    <property type="project" value="UniProtKB-KW"/>
</dbReference>
<organism evidence="4 5">
    <name type="scientific">Neotabrizicola shimadae</name>
    <dbReference type="NCBI Taxonomy" id="2807096"/>
    <lineage>
        <taxon>Bacteria</taxon>
        <taxon>Pseudomonadati</taxon>
        <taxon>Pseudomonadota</taxon>
        <taxon>Alphaproteobacteria</taxon>
        <taxon>Rhodobacterales</taxon>
        <taxon>Paracoccaceae</taxon>
        <taxon>Neotabrizicola</taxon>
    </lineage>
</organism>
<reference evidence="4" key="1">
    <citation type="submission" date="2021-02" db="EMBL/GenBank/DDBJ databases">
        <title>Rhodobacter shimadae sp. nov., an aerobic anoxygenic phototrophic bacterium isolated from a hot spring.</title>
        <authorList>
            <person name="Muramatsu S."/>
            <person name="Haruta S."/>
            <person name="Hirose S."/>
            <person name="Hanada S."/>
        </authorList>
    </citation>
    <scope>NUCLEOTIDE SEQUENCE</scope>
    <source>
        <strain evidence="4">N10</strain>
    </source>
</reference>
<accession>A0A8G1ECK5</accession>
<dbReference type="Pfam" id="PF13365">
    <property type="entry name" value="Trypsin_2"/>
    <property type="match status" value="1"/>
</dbReference>
<dbReference type="AlphaFoldDB" id="A0A8G1ECK5"/>
<dbReference type="KEGG" id="nsm:JO391_03200"/>
<keyword evidence="5" id="KW-1185">Reference proteome</keyword>
<dbReference type="EMBL" id="CP069370">
    <property type="protein sequence ID" value="QYZ70542.1"/>
    <property type="molecule type" value="Genomic_DNA"/>
</dbReference>
<evidence type="ECO:0000313" key="5">
    <source>
        <dbReference type="Proteomes" id="UP000826300"/>
    </source>
</evidence>
<dbReference type="RefSeq" id="WP_220662760.1">
    <property type="nucleotide sequence ID" value="NZ_CP069370.1"/>
</dbReference>
<keyword evidence="1" id="KW-0645">Protease</keyword>
<evidence type="ECO:0000256" key="1">
    <source>
        <dbReference type="ARBA" id="ARBA00022670"/>
    </source>
</evidence>
<proteinExistence type="predicted"/>
<protein>
    <submittedName>
        <fullName evidence="4">Trypsin-like peptidase domain-containing protein</fullName>
    </submittedName>
</protein>
<sequence>MALALALSLPLVAMEAGPVAAEVGGAAVTLDLFDPSDLAAEERLFLQAALALSGDYTGVLDGDWGEDSRAALNDWTRREAGRILPRLADLGPLVAALETEIGANGWQIVQSDERGVSYLFPFALLAPDPEGGEQGASWISQDGGFGLMLSSAPPDEADALHDYLLGEAAEGSDPFHAEDTDWRSTAVDLDDGTRVMAMSERIGPVFETMVVLATEPYLPQMSLLAASFVPGRLDGLALPAGGALAGLPGVQGPGAEGAMTVPRLEPEDDGMARPETDTEGSIGEGATGSGTAFHVAPDILVTAAHVVRGCREMRRIDGLPLTVLAADETLDLAVMQAPEPSQDWLDMGTAERPRLGEPVTALGFPYLGNLGQGLTVTGGNVSALKGIDGGEGEIMISAPVQPGNSGGPLLNASGAVIGVVVARVDDLAILEETGTLPQNMNFAVPSPVLSAWLSEVGVALPEGRGTADDLRAGISDRIARSVVAVLCYGE</sequence>
<feature type="chain" id="PRO_5034301657" evidence="3">
    <location>
        <begin position="22"/>
        <end position="490"/>
    </location>
</feature>
<name>A0A8G1ECK5_9RHOB</name>
<gene>
    <name evidence="4" type="ORF">JO391_03200</name>
</gene>
<dbReference type="GO" id="GO:0008233">
    <property type="term" value="F:peptidase activity"/>
    <property type="evidence" value="ECO:0007669"/>
    <property type="project" value="UniProtKB-KW"/>
</dbReference>
<evidence type="ECO:0000256" key="3">
    <source>
        <dbReference type="SAM" id="SignalP"/>
    </source>
</evidence>
<dbReference type="InterPro" id="IPR009003">
    <property type="entry name" value="Peptidase_S1_PA"/>
</dbReference>
<dbReference type="PANTHER" id="PTHR43343:SF3">
    <property type="entry name" value="PROTEASE DO-LIKE 8, CHLOROPLASTIC"/>
    <property type="match status" value="1"/>
</dbReference>
<dbReference type="InterPro" id="IPR051201">
    <property type="entry name" value="Chloro_Bact_Ser_Proteases"/>
</dbReference>